<name>A0A8H7JC16_9PLEO</name>
<dbReference type="EMBL" id="RZGK01000003">
    <property type="protein sequence ID" value="KAF9700243.1"/>
    <property type="molecule type" value="Genomic_DNA"/>
</dbReference>
<sequence length="144" mass="15340">MQGRTLLLFASLISALIATPVPMPTLDRFETSLVEPRNSLSISSVIRSIIPHGSLALVASRKSAPTTEGLFDDAESDAGYRKVANEELNARGFVPKKTGGSKRGWVPKKGGSKRGYVPKQGGSKRGYIPKKGGSKRGFVLSPEA</sequence>
<feature type="region of interest" description="Disordered" evidence="1">
    <location>
        <begin position="93"/>
        <end position="144"/>
    </location>
</feature>
<reference evidence="3" key="1">
    <citation type="submission" date="2018-12" db="EMBL/GenBank/DDBJ databases">
        <authorList>
            <person name="Syme R.A."/>
            <person name="Farfan-Caceres L."/>
            <person name="Lichtenzveig J."/>
        </authorList>
    </citation>
    <scope>NUCLEOTIDE SEQUENCE</scope>
    <source>
        <strain evidence="3">Al4</strain>
    </source>
</reference>
<dbReference type="Proteomes" id="UP000651452">
    <property type="component" value="Unassembled WGS sequence"/>
</dbReference>
<feature type="signal peptide" evidence="2">
    <location>
        <begin position="1"/>
        <end position="18"/>
    </location>
</feature>
<reference evidence="3" key="2">
    <citation type="submission" date="2020-09" db="EMBL/GenBank/DDBJ databases">
        <title>Reference genome assembly for Australian Ascochyta lentis isolate Al4.</title>
        <authorList>
            <person name="Lee R.C."/>
            <person name="Farfan-Caceres L.M."/>
            <person name="Debler J.W."/>
            <person name="Williams A.H."/>
            <person name="Henares B.M."/>
        </authorList>
    </citation>
    <scope>NUCLEOTIDE SEQUENCE</scope>
    <source>
        <strain evidence="3">Al4</strain>
    </source>
</reference>
<dbReference type="AlphaFoldDB" id="A0A8H7JC16"/>
<keyword evidence="2" id="KW-0732">Signal</keyword>
<organism evidence="3 4">
    <name type="scientific">Ascochyta lentis</name>
    <dbReference type="NCBI Taxonomy" id="205686"/>
    <lineage>
        <taxon>Eukaryota</taxon>
        <taxon>Fungi</taxon>
        <taxon>Dikarya</taxon>
        <taxon>Ascomycota</taxon>
        <taxon>Pezizomycotina</taxon>
        <taxon>Dothideomycetes</taxon>
        <taxon>Pleosporomycetidae</taxon>
        <taxon>Pleosporales</taxon>
        <taxon>Pleosporineae</taxon>
        <taxon>Didymellaceae</taxon>
        <taxon>Ascochyta</taxon>
    </lineage>
</organism>
<gene>
    <name evidence="3" type="ORF">EKO04_001536</name>
</gene>
<feature type="chain" id="PRO_5034416729" evidence="2">
    <location>
        <begin position="19"/>
        <end position="144"/>
    </location>
</feature>
<evidence type="ECO:0000256" key="1">
    <source>
        <dbReference type="SAM" id="MobiDB-lite"/>
    </source>
</evidence>
<protein>
    <submittedName>
        <fullName evidence="3">Uncharacterized protein</fullName>
    </submittedName>
</protein>
<keyword evidence="4" id="KW-1185">Reference proteome</keyword>
<evidence type="ECO:0000256" key="2">
    <source>
        <dbReference type="SAM" id="SignalP"/>
    </source>
</evidence>
<evidence type="ECO:0000313" key="3">
    <source>
        <dbReference type="EMBL" id="KAF9700243.1"/>
    </source>
</evidence>
<comment type="caution">
    <text evidence="3">The sequence shown here is derived from an EMBL/GenBank/DDBJ whole genome shotgun (WGS) entry which is preliminary data.</text>
</comment>
<evidence type="ECO:0000313" key="4">
    <source>
        <dbReference type="Proteomes" id="UP000651452"/>
    </source>
</evidence>
<accession>A0A8H7JC16</accession>
<proteinExistence type="predicted"/>